<gene>
    <name evidence="8" type="ORF">ATL39_1329</name>
</gene>
<keyword evidence="9" id="KW-1185">Reference proteome</keyword>
<dbReference type="Proteomes" id="UP000285120">
    <property type="component" value="Unassembled WGS sequence"/>
</dbReference>
<dbReference type="InterPro" id="IPR006099">
    <property type="entry name" value="MeMalonylCoA_mutase_a/b_cat"/>
</dbReference>
<organism evidence="8 9">
    <name type="scientific">Sinobaca qinghaiensis</name>
    <dbReference type="NCBI Taxonomy" id="342944"/>
    <lineage>
        <taxon>Bacteria</taxon>
        <taxon>Bacillati</taxon>
        <taxon>Bacillota</taxon>
        <taxon>Bacilli</taxon>
        <taxon>Bacillales</taxon>
        <taxon>Sporolactobacillaceae</taxon>
        <taxon>Sinobaca</taxon>
    </lineage>
</organism>
<dbReference type="Gene3D" id="3.20.20.240">
    <property type="entry name" value="Methylmalonyl-CoA mutase"/>
    <property type="match status" value="1"/>
</dbReference>
<dbReference type="Gene3D" id="3.40.50.280">
    <property type="entry name" value="Cobalamin-binding domain"/>
    <property type="match status" value="1"/>
</dbReference>
<evidence type="ECO:0000313" key="9">
    <source>
        <dbReference type="Proteomes" id="UP000285120"/>
    </source>
</evidence>
<evidence type="ECO:0000256" key="1">
    <source>
        <dbReference type="ARBA" id="ARBA00001922"/>
    </source>
</evidence>
<dbReference type="SUPFAM" id="SSF52242">
    <property type="entry name" value="Cobalamin (vitamin B12)-binding domain"/>
    <property type="match status" value="1"/>
</dbReference>
<evidence type="ECO:0000256" key="4">
    <source>
        <dbReference type="ARBA" id="ARBA00023235"/>
    </source>
</evidence>
<keyword evidence="6" id="KW-0175">Coiled coil</keyword>
<evidence type="ECO:0000256" key="2">
    <source>
        <dbReference type="ARBA" id="ARBA00008465"/>
    </source>
</evidence>
<name>A0A419V6R1_9BACL</name>
<evidence type="ECO:0000259" key="7">
    <source>
        <dbReference type="Pfam" id="PF01642"/>
    </source>
</evidence>
<proteinExistence type="inferred from homology"/>
<accession>A0A419V6R1</accession>
<dbReference type="Pfam" id="PF01642">
    <property type="entry name" value="MM_CoA_mutase"/>
    <property type="match status" value="1"/>
</dbReference>
<dbReference type="GO" id="GO:0031419">
    <property type="term" value="F:cobalamin binding"/>
    <property type="evidence" value="ECO:0007669"/>
    <property type="project" value="UniProtKB-KW"/>
</dbReference>
<dbReference type="EMBL" id="RAPK01000007">
    <property type="protein sequence ID" value="RKD75628.1"/>
    <property type="molecule type" value="Genomic_DNA"/>
</dbReference>
<dbReference type="PANTHER" id="PTHR48101:SF4">
    <property type="entry name" value="METHYLMALONYL-COA MUTASE, MITOCHONDRIAL"/>
    <property type="match status" value="1"/>
</dbReference>
<evidence type="ECO:0000256" key="6">
    <source>
        <dbReference type="SAM" id="Coils"/>
    </source>
</evidence>
<protein>
    <submittedName>
        <fullName evidence="8">Heterodimeric methylmalonyl-CoA mutase small subunit</fullName>
    </submittedName>
</protein>
<evidence type="ECO:0000256" key="5">
    <source>
        <dbReference type="ARBA" id="ARBA00023285"/>
    </source>
</evidence>
<evidence type="ECO:0000313" key="8">
    <source>
        <dbReference type="EMBL" id="RKD75628.1"/>
    </source>
</evidence>
<dbReference type="GO" id="GO:0004494">
    <property type="term" value="F:methylmalonyl-CoA mutase activity"/>
    <property type="evidence" value="ECO:0007669"/>
    <property type="project" value="UniProtKB-EC"/>
</dbReference>
<dbReference type="AlphaFoldDB" id="A0A419V6R1"/>
<reference evidence="8 9" key="1">
    <citation type="submission" date="2018-09" db="EMBL/GenBank/DDBJ databases">
        <title>Genomic Encyclopedia of Archaeal and Bacterial Type Strains, Phase II (KMG-II): from individual species to whole genera.</title>
        <authorList>
            <person name="Goeker M."/>
        </authorList>
    </citation>
    <scope>NUCLEOTIDE SEQUENCE [LARGE SCALE GENOMIC DNA]</scope>
    <source>
        <strain evidence="8 9">DSM 17008</strain>
    </source>
</reference>
<dbReference type="InterPro" id="IPR016176">
    <property type="entry name" value="Cbl-dep_enz_cat"/>
</dbReference>
<dbReference type="PANTHER" id="PTHR48101">
    <property type="entry name" value="METHYLMALONYL-COA MUTASE, MITOCHONDRIAL-RELATED"/>
    <property type="match status" value="1"/>
</dbReference>
<sequence>MADNENHRQALSDICVFPAPSLEEWEEAVKKTLKGKTAAELHHVSEEGLDIKPLYTNKDRPAGLNTMLSGDFPYTRGSRAFQNQKKPWEIVQRTFERLPEKVNEEMKEGMKKGQDGSDIGINRGFQRQEKAVSATGVCVSSTQEASAVLEGIDVGKYTIALHAEGPVLPFFSIWISALRQNEGWKQFKGSITVDPLSELAETGSLATSLDTAMDQTVEILKWQDQEEMDFPVIRVSSETWHNNGADMAQELAALTASGVYYVNELLDRGVSLQKVLRSLVFHMPAGGRYFPEMAKLRAARLLWANAAKAFGAANEECRIELRGSTSKRTKTVYDPFNNMLRGSIEGFAAAAGGVDVLHIAPFDEVIQKPSSFASRIARNTQIILQEEAHIGKTMDAPGGSFYVETLTEELAEKAWTLFQEIEKEGGIASALASGFIQKQTEASREVRLKQIEERKKGIIGVNMYPNDKEKTISAGYDDEKEINKYNDQMHNSSKRRKEAVSFKEAVQLAEQGFSLWEIAGSDLSENEGLQVTAMPLVRDAERFENLRTEIEAYSAEKESLSLLVLGIGPLASCKPRMDFAAGFLKTGGYSIITIQADTIQEAEKSAEEHNIPVVLCGSDEQYKLLKEENLQAIKKNAGTLMLAGEDSRDIIDLCLNKKKNVYQSLAWLREKMGGKAYAD</sequence>
<comment type="caution">
    <text evidence="8">The sequence shown here is derived from an EMBL/GenBank/DDBJ whole genome shotgun (WGS) entry which is preliminary data.</text>
</comment>
<dbReference type="GO" id="GO:0019678">
    <property type="term" value="P:propionate metabolic process, methylmalonyl pathway"/>
    <property type="evidence" value="ECO:0007669"/>
    <property type="project" value="TreeGrafter"/>
</dbReference>
<feature type="coiled-coil region" evidence="6">
    <location>
        <begin position="536"/>
        <end position="563"/>
    </location>
</feature>
<evidence type="ECO:0000256" key="3">
    <source>
        <dbReference type="ARBA" id="ARBA00022628"/>
    </source>
</evidence>
<dbReference type="InterPro" id="IPR036724">
    <property type="entry name" value="Cobalamin-bd_sf"/>
</dbReference>
<dbReference type="GO" id="GO:0005737">
    <property type="term" value="C:cytoplasm"/>
    <property type="evidence" value="ECO:0007669"/>
    <property type="project" value="TreeGrafter"/>
</dbReference>
<dbReference type="SUPFAM" id="SSF51703">
    <property type="entry name" value="Cobalamin (vitamin B12)-dependent enzymes"/>
    <property type="match status" value="1"/>
</dbReference>
<comment type="cofactor">
    <cofactor evidence="1">
        <name>adenosylcob(III)alamin</name>
        <dbReference type="ChEBI" id="CHEBI:18408"/>
    </cofactor>
</comment>
<feature type="domain" description="Methylmalonyl-CoA mutase alpha/beta chain catalytic" evidence="7">
    <location>
        <begin position="46"/>
        <end position="506"/>
    </location>
</feature>
<comment type="similarity">
    <text evidence="2">Belongs to the methylmalonyl-CoA mutase family.</text>
</comment>
<dbReference type="GO" id="GO:0046872">
    <property type="term" value="F:metal ion binding"/>
    <property type="evidence" value="ECO:0007669"/>
    <property type="project" value="InterPro"/>
</dbReference>
<keyword evidence="3" id="KW-0846">Cobalamin</keyword>
<keyword evidence="4" id="KW-0413">Isomerase</keyword>
<keyword evidence="5" id="KW-0170">Cobalt</keyword>